<dbReference type="HOGENOM" id="CLU_049301_11_2_7"/>
<dbReference type="InterPro" id="IPR006016">
    <property type="entry name" value="UspA"/>
</dbReference>
<dbReference type="InterPro" id="IPR014729">
    <property type="entry name" value="Rossmann-like_a/b/a_fold"/>
</dbReference>
<dbReference type="InterPro" id="IPR006015">
    <property type="entry name" value="Universal_stress_UspA"/>
</dbReference>
<name>W4LKR6_ENTF1</name>
<feature type="domain" description="UspA" evidence="3">
    <location>
        <begin position="3"/>
        <end position="138"/>
    </location>
</feature>
<dbReference type="SUPFAM" id="SSF52402">
    <property type="entry name" value="Adenine nucleotide alpha hydrolases-like"/>
    <property type="match status" value="1"/>
</dbReference>
<reference evidence="4 5" key="1">
    <citation type="journal article" date="2014" name="Nature">
        <title>An environmental bacterial taxon with a large and distinct metabolic repertoire.</title>
        <authorList>
            <person name="Wilson M.C."/>
            <person name="Mori T."/>
            <person name="Ruckert C."/>
            <person name="Uria A.R."/>
            <person name="Helf M.J."/>
            <person name="Takada K."/>
            <person name="Gernert C."/>
            <person name="Steffens U.A."/>
            <person name="Heycke N."/>
            <person name="Schmitt S."/>
            <person name="Rinke C."/>
            <person name="Helfrich E.J."/>
            <person name="Brachmann A.O."/>
            <person name="Gurgui C."/>
            <person name="Wakimoto T."/>
            <person name="Kracht M."/>
            <person name="Crusemann M."/>
            <person name="Hentschel U."/>
            <person name="Abe I."/>
            <person name="Matsunaga S."/>
            <person name="Kalinowski J."/>
            <person name="Takeyama H."/>
            <person name="Piel J."/>
        </authorList>
    </citation>
    <scope>NUCLEOTIDE SEQUENCE [LARGE SCALE GENOMIC DNA]</scope>
    <source>
        <strain evidence="5">TSY1</strain>
    </source>
</reference>
<dbReference type="PIRSF" id="PIRSF006276">
    <property type="entry name" value="UspA"/>
    <property type="match status" value="1"/>
</dbReference>
<dbReference type="GO" id="GO:0005737">
    <property type="term" value="C:cytoplasm"/>
    <property type="evidence" value="ECO:0007669"/>
    <property type="project" value="UniProtKB-SubCell"/>
</dbReference>
<evidence type="ECO:0000313" key="4">
    <source>
        <dbReference type="EMBL" id="ETW98693.1"/>
    </source>
</evidence>
<evidence type="ECO:0000259" key="3">
    <source>
        <dbReference type="Pfam" id="PF00582"/>
    </source>
</evidence>
<dbReference type="EMBL" id="AZHW01000529">
    <property type="protein sequence ID" value="ETW98693.1"/>
    <property type="molecule type" value="Genomic_DNA"/>
</dbReference>
<comment type="caution">
    <text evidence="4">The sequence shown here is derived from an EMBL/GenBank/DDBJ whole genome shotgun (WGS) entry which is preliminary data.</text>
</comment>
<gene>
    <name evidence="4" type="ORF">ETSY1_17755</name>
</gene>
<proteinExistence type="inferred from homology"/>
<evidence type="ECO:0000256" key="2">
    <source>
        <dbReference type="PIRNR" id="PIRNR006276"/>
    </source>
</evidence>
<keyword evidence="2" id="KW-0963">Cytoplasm</keyword>
<comment type="similarity">
    <text evidence="1 2">Belongs to the universal stress protein A family.</text>
</comment>
<comment type="subcellular location">
    <subcellularLocation>
        <location evidence="2">Cytoplasm</location>
    </subcellularLocation>
</comment>
<sequence>MHIQHILVPMDFSPDAEKALESAVALARQFQARITLLHAVHLPVTTEISLTAYFSEMQASAQRGMETYHKQVEDAGLPVETHVLIGVPFRKIIETAADQGADLIVMGTHGRTGVPHLMLGSVAERVVRLAPCPVWVTRQAHANAATLDA</sequence>
<dbReference type="PANTHER" id="PTHR46268">
    <property type="entry name" value="STRESS RESPONSE PROTEIN NHAX"/>
    <property type="match status" value="1"/>
</dbReference>
<dbReference type="Pfam" id="PF00582">
    <property type="entry name" value="Usp"/>
    <property type="match status" value="1"/>
</dbReference>
<evidence type="ECO:0000313" key="5">
    <source>
        <dbReference type="Proteomes" id="UP000019141"/>
    </source>
</evidence>
<dbReference type="AlphaFoldDB" id="W4LKR6"/>
<accession>W4LKR6</accession>
<dbReference type="Proteomes" id="UP000019141">
    <property type="component" value="Unassembled WGS sequence"/>
</dbReference>
<evidence type="ECO:0000256" key="1">
    <source>
        <dbReference type="ARBA" id="ARBA00008791"/>
    </source>
</evidence>
<dbReference type="Gene3D" id="3.40.50.620">
    <property type="entry name" value="HUPs"/>
    <property type="match status" value="1"/>
</dbReference>
<protein>
    <recommendedName>
        <fullName evidence="2">Universal stress protein</fullName>
    </recommendedName>
</protein>
<dbReference type="CDD" id="cd00293">
    <property type="entry name" value="USP-like"/>
    <property type="match status" value="1"/>
</dbReference>
<dbReference type="PRINTS" id="PR01438">
    <property type="entry name" value="UNVRSLSTRESS"/>
</dbReference>
<organism evidence="4 5">
    <name type="scientific">Entotheonella factor</name>
    <dbReference type="NCBI Taxonomy" id="1429438"/>
    <lineage>
        <taxon>Bacteria</taxon>
        <taxon>Pseudomonadati</taxon>
        <taxon>Nitrospinota/Tectimicrobiota group</taxon>
        <taxon>Candidatus Tectimicrobiota</taxon>
        <taxon>Candidatus Entotheonellia</taxon>
        <taxon>Candidatus Entotheonellales</taxon>
        <taxon>Candidatus Entotheonellaceae</taxon>
        <taxon>Candidatus Entotheonella</taxon>
    </lineage>
</organism>
<keyword evidence="5" id="KW-1185">Reference proteome</keyword>
<dbReference type="PANTHER" id="PTHR46268:SF6">
    <property type="entry name" value="UNIVERSAL STRESS PROTEIN UP12"/>
    <property type="match status" value="1"/>
</dbReference>